<evidence type="ECO:0000256" key="1">
    <source>
        <dbReference type="SAM" id="Coils"/>
    </source>
</evidence>
<feature type="region of interest" description="Disordered" evidence="2">
    <location>
        <begin position="384"/>
        <end position="443"/>
    </location>
</feature>
<organism evidence="3 4">
    <name type="scientific">Phanerochaete sordida</name>
    <dbReference type="NCBI Taxonomy" id="48140"/>
    <lineage>
        <taxon>Eukaryota</taxon>
        <taxon>Fungi</taxon>
        <taxon>Dikarya</taxon>
        <taxon>Basidiomycota</taxon>
        <taxon>Agaricomycotina</taxon>
        <taxon>Agaricomycetes</taxon>
        <taxon>Polyporales</taxon>
        <taxon>Phanerochaetaceae</taxon>
        <taxon>Phanerochaete</taxon>
    </lineage>
</organism>
<feature type="region of interest" description="Disordered" evidence="2">
    <location>
        <begin position="457"/>
        <end position="491"/>
    </location>
</feature>
<feature type="coiled-coil region" evidence="1">
    <location>
        <begin position="119"/>
        <end position="174"/>
    </location>
</feature>
<proteinExistence type="predicted"/>
<evidence type="ECO:0000313" key="3">
    <source>
        <dbReference type="EMBL" id="GJE87434.1"/>
    </source>
</evidence>
<dbReference type="OrthoDB" id="4088568at2759"/>
<name>A0A9P3G3Z3_9APHY</name>
<accession>A0A9P3G3Z3</accession>
<dbReference type="AlphaFoldDB" id="A0A9P3G3Z3"/>
<reference evidence="3 4" key="1">
    <citation type="submission" date="2021-08" db="EMBL/GenBank/DDBJ databases">
        <title>Draft Genome Sequence of Phanerochaete sordida strain YK-624.</title>
        <authorList>
            <person name="Mori T."/>
            <person name="Dohra H."/>
            <person name="Suzuki T."/>
            <person name="Kawagishi H."/>
            <person name="Hirai H."/>
        </authorList>
    </citation>
    <scope>NUCLEOTIDE SEQUENCE [LARGE SCALE GENOMIC DNA]</scope>
    <source>
        <strain evidence="3 4">YK-624</strain>
    </source>
</reference>
<dbReference type="Proteomes" id="UP000703269">
    <property type="component" value="Unassembled WGS sequence"/>
</dbReference>
<dbReference type="PANTHER" id="PTHR23159">
    <property type="entry name" value="CENTROSOMAL PROTEIN 2"/>
    <property type="match status" value="1"/>
</dbReference>
<dbReference type="PANTHER" id="PTHR23159:SF60">
    <property type="entry name" value="SPINDLE ASSEMBLY ABNORMAL PROTEIN 4"/>
    <property type="match status" value="1"/>
</dbReference>
<sequence>MSVTSRPGTPDSPRSLRKVTATIDDLTAALSNFNRVPSPEPPDATTCCCGREDCESSRAWAALKNKLEGRLILSAEVGQALLERHEAFVRRHESGHSLSTSISSIQDLVDDPSASRRTQEEVDARVAELVRENAVLEKRLSQALVNSEVIDLTHQSTLEELRQAQEKIAQLSAQNVRYVGIDSRLASALQQKDDMHQERNSAVQSAKLAEARIASLKEKCAKLQEQVSRLRDDLEAERSHRRGISEDIIKDARERLRALHQAHLGQSADDHEVDTMLESLVADNESLKRDNSELQHMLDETREELRTLQEEVDEHRAGNSSTARHHDNNSITSSLFDDSATLASPFRVGTAPATSMLTSMFANQPQAGPSREKRASSSERFARRVFEPLTPDSTRRPLSPVVSGTKTSAFGRSRYAPSHRSLDLDENDPDDPESPIKPTAHKSLLLLTRSRAVQTDEIATPRSSFRLAPLPHMSSDQPSPHDAQSDSSTLADANPSVIGVVIDRTASLLNRMVQADALTLTTRLKRQNLLGADVSHLSRSTVNSILNENNALRTQFRGWLEDDKITTTCTRRDLRALFKLFKDMLAEIGQLRVTLNDVILDPSVAQKVSEMALHPSKAAAGSGEAPSAGASSAGWMAPLTKLLGLPGGPNQEDAAARALSPPVRPISRGALRPPTRVVPKREPALSATTTTVNVEFSSSAVGRAVTSSTRESVGGAPMLTASVSGSSISPATTVDSSRNVMDIFAGAPRPPANTGDPWVVIPKPPRTTSLSGRRYDLAGGATIGRAAMRNATLTRAAPHSALSRAVDAVIDNAPADGSDARESYQDTLLQRTLRPRGLSDSSIHTTFMNHDEDAAPQPAAEAQAARPDRQSVLQALSRKVQSFRVASASAAPAVSTAATAGSSAAPVPIRRATQPVSASHSGSLMPRLNLSAWATGDIDEDGEPQQPPVFIPGARGEEPGLSRGWGRGL</sequence>
<protein>
    <submittedName>
        <fullName evidence="3">Uncharacterized protein</fullName>
    </submittedName>
</protein>
<comment type="caution">
    <text evidence="3">The sequence shown here is derived from an EMBL/GenBank/DDBJ whole genome shotgun (WGS) entry which is preliminary data.</text>
</comment>
<dbReference type="EMBL" id="BPQB01000006">
    <property type="protein sequence ID" value="GJE87434.1"/>
    <property type="molecule type" value="Genomic_DNA"/>
</dbReference>
<feature type="region of interest" description="Disordered" evidence="2">
    <location>
        <begin position="311"/>
        <end position="331"/>
    </location>
</feature>
<feature type="compositionally biased region" description="Acidic residues" evidence="2">
    <location>
        <begin position="424"/>
        <end position="433"/>
    </location>
</feature>
<gene>
    <name evidence="3" type="ORF">PsYK624_035170</name>
</gene>
<keyword evidence="1" id="KW-0175">Coiled coil</keyword>
<evidence type="ECO:0000256" key="2">
    <source>
        <dbReference type="SAM" id="MobiDB-lite"/>
    </source>
</evidence>
<feature type="coiled-coil region" evidence="1">
    <location>
        <begin position="199"/>
        <end position="240"/>
    </location>
</feature>
<evidence type="ECO:0000313" key="4">
    <source>
        <dbReference type="Proteomes" id="UP000703269"/>
    </source>
</evidence>
<feature type="region of interest" description="Disordered" evidence="2">
    <location>
        <begin position="937"/>
        <end position="969"/>
    </location>
</feature>
<keyword evidence="4" id="KW-1185">Reference proteome</keyword>